<proteinExistence type="predicted"/>
<dbReference type="Pfam" id="PF13462">
    <property type="entry name" value="Thioredoxin_4"/>
    <property type="match status" value="1"/>
</dbReference>
<dbReference type="EMBL" id="JAEIOT010000015">
    <property type="protein sequence ID" value="MBI9001374.1"/>
    <property type="molecule type" value="Genomic_DNA"/>
</dbReference>
<evidence type="ECO:0000313" key="4">
    <source>
        <dbReference type="Proteomes" id="UP000625574"/>
    </source>
</evidence>
<dbReference type="SUPFAM" id="SSF52833">
    <property type="entry name" value="Thioredoxin-like"/>
    <property type="match status" value="1"/>
</dbReference>
<dbReference type="RefSeq" id="WP_198736843.1">
    <property type="nucleotide sequence ID" value="NZ_JAEIOT010000015.1"/>
</dbReference>
<organism evidence="3 4">
    <name type="scientific">Corynebacterium marambiense</name>
    <dbReference type="NCBI Taxonomy" id="2765364"/>
    <lineage>
        <taxon>Bacteria</taxon>
        <taxon>Bacillati</taxon>
        <taxon>Actinomycetota</taxon>
        <taxon>Actinomycetes</taxon>
        <taxon>Mycobacteriales</taxon>
        <taxon>Corynebacteriaceae</taxon>
        <taxon>Corynebacterium</taxon>
    </lineage>
</organism>
<keyword evidence="1" id="KW-1133">Transmembrane helix</keyword>
<keyword evidence="1" id="KW-0812">Transmembrane</keyword>
<evidence type="ECO:0000259" key="2">
    <source>
        <dbReference type="Pfam" id="PF13462"/>
    </source>
</evidence>
<dbReference type="CDD" id="cd02972">
    <property type="entry name" value="DsbA_family"/>
    <property type="match status" value="1"/>
</dbReference>
<comment type="caution">
    <text evidence="3">The sequence shown here is derived from an EMBL/GenBank/DDBJ whole genome shotgun (WGS) entry which is preliminary data.</text>
</comment>
<feature type="domain" description="Thioredoxin-like fold" evidence="2">
    <location>
        <begin position="93"/>
        <end position="246"/>
    </location>
</feature>
<evidence type="ECO:0000256" key="1">
    <source>
        <dbReference type="SAM" id="Phobius"/>
    </source>
</evidence>
<keyword evidence="1" id="KW-0472">Membrane</keyword>
<evidence type="ECO:0000313" key="3">
    <source>
        <dbReference type="EMBL" id="MBI9001374.1"/>
    </source>
</evidence>
<dbReference type="Gene3D" id="3.40.30.10">
    <property type="entry name" value="Glutaredoxin"/>
    <property type="match status" value="1"/>
</dbReference>
<dbReference type="InterPro" id="IPR036249">
    <property type="entry name" value="Thioredoxin-like_sf"/>
</dbReference>
<dbReference type="InterPro" id="IPR012336">
    <property type="entry name" value="Thioredoxin-like_fold"/>
</dbReference>
<protein>
    <submittedName>
        <fullName evidence="3">Thioredoxin domain-containing protein</fullName>
    </submittedName>
</protein>
<dbReference type="Proteomes" id="UP000625574">
    <property type="component" value="Unassembled WGS sequence"/>
</dbReference>
<reference evidence="3 4" key="1">
    <citation type="submission" date="2020-12" db="EMBL/GenBank/DDBJ databases">
        <title>Genome public.</title>
        <authorList>
            <person name="Sun Q."/>
        </authorList>
    </citation>
    <scope>NUCLEOTIDE SEQUENCE [LARGE SCALE GENOMIC DNA]</scope>
    <source>
        <strain evidence="3 4">CCM 8864</strain>
    </source>
</reference>
<sequence length="253" mass="27048">MSTKIKSPNEKGHGFLWALAAVLVVAAIVIGYIITSSDGEKSATSATSTTGTDAVETEAVEIKPGDTEAVDFNVKQHDGYITLSADSANGDTPVVDLYEDYSCPHCSELAEATDDEMKEAVTAGKLVVNIHPLDFVAGGDEGHSTMAGTAAMIVADSGDAKLYWNYRKALLENQRKIFDKWNYVTFADAATRLGADEELAGTIRAGEGHAEFQKIASANAEKLKEQTGTVSSPRIVRDGKDVDLKNWVDTVTK</sequence>
<accession>A0ABS0VX99</accession>
<keyword evidence="4" id="KW-1185">Reference proteome</keyword>
<feature type="transmembrane region" description="Helical" evidence="1">
    <location>
        <begin position="12"/>
        <end position="34"/>
    </location>
</feature>
<name>A0ABS0VX99_9CORY</name>
<gene>
    <name evidence="3" type="ORF">JDV76_10415</name>
</gene>